<proteinExistence type="inferred from homology"/>
<dbReference type="InterPro" id="IPR052536">
    <property type="entry name" value="ABC-4_Integral_Memb_Prot"/>
</dbReference>
<name>A0A2Z4UCM2_9FIRM</name>
<gene>
    <name evidence="8" type="ORF">DQQ01_12435</name>
</gene>
<dbReference type="GO" id="GO:0055085">
    <property type="term" value="P:transmembrane transport"/>
    <property type="evidence" value="ECO:0007669"/>
    <property type="project" value="UniProtKB-UniRule"/>
</dbReference>
<evidence type="ECO:0000256" key="5">
    <source>
        <dbReference type="ARBA" id="ARBA00023136"/>
    </source>
</evidence>
<dbReference type="OrthoDB" id="9781780at2"/>
<dbReference type="PANTHER" id="PTHR46795">
    <property type="entry name" value="ABC TRANSPORTER PERMEASE-RELATED-RELATED"/>
    <property type="match status" value="1"/>
</dbReference>
<dbReference type="Proteomes" id="UP000250003">
    <property type="component" value="Chromosome"/>
</dbReference>
<dbReference type="PIRSF" id="PIRSF018968">
    <property type="entry name" value="ABC_permease_BceB"/>
    <property type="match status" value="1"/>
</dbReference>
<dbReference type="EMBL" id="CP030280">
    <property type="protein sequence ID" value="AWY98815.1"/>
    <property type="molecule type" value="Genomic_DNA"/>
</dbReference>
<keyword evidence="9" id="KW-1185">Reference proteome</keyword>
<organism evidence="8 9">
    <name type="scientific">Blautia argi</name>
    <dbReference type="NCBI Taxonomy" id="1912897"/>
    <lineage>
        <taxon>Bacteria</taxon>
        <taxon>Bacillati</taxon>
        <taxon>Bacillota</taxon>
        <taxon>Clostridia</taxon>
        <taxon>Lachnospirales</taxon>
        <taxon>Lachnospiraceae</taxon>
        <taxon>Blautia</taxon>
    </lineage>
</organism>
<feature type="transmembrane region" description="Helical" evidence="6">
    <location>
        <begin position="286"/>
        <end position="311"/>
    </location>
</feature>
<feature type="transmembrane region" description="Helical" evidence="6">
    <location>
        <begin position="149"/>
        <end position="172"/>
    </location>
</feature>
<dbReference type="Pfam" id="PF02687">
    <property type="entry name" value="FtsX"/>
    <property type="match status" value="2"/>
</dbReference>
<evidence type="ECO:0000313" key="8">
    <source>
        <dbReference type="EMBL" id="AWY98815.1"/>
    </source>
</evidence>
<evidence type="ECO:0000256" key="2">
    <source>
        <dbReference type="ARBA" id="ARBA00022475"/>
    </source>
</evidence>
<feature type="transmembrane region" description="Helical" evidence="6">
    <location>
        <begin position="59"/>
        <end position="82"/>
    </location>
</feature>
<dbReference type="RefSeq" id="WP_111920301.1">
    <property type="nucleotide sequence ID" value="NZ_CP030280.1"/>
</dbReference>
<feature type="domain" description="ABC3 transporter permease C-terminal" evidence="7">
    <location>
        <begin position="70"/>
        <end position="180"/>
    </location>
</feature>
<feature type="transmembrane region" description="Helical" evidence="6">
    <location>
        <begin position="540"/>
        <end position="567"/>
    </location>
</feature>
<dbReference type="PANTHER" id="PTHR46795:SF3">
    <property type="entry name" value="ABC TRANSPORTER PERMEASE"/>
    <property type="match status" value="1"/>
</dbReference>
<feature type="domain" description="ABC3 transporter permease C-terminal" evidence="7">
    <location>
        <begin position="552"/>
        <end position="658"/>
    </location>
</feature>
<protein>
    <submittedName>
        <fullName evidence="8">ABC transporter permease</fullName>
    </submittedName>
</protein>
<dbReference type="GO" id="GO:0005886">
    <property type="term" value="C:plasma membrane"/>
    <property type="evidence" value="ECO:0007669"/>
    <property type="project" value="UniProtKB-SubCell"/>
</dbReference>
<dbReference type="KEGG" id="blau:DQQ01_12435"/>
<accession>A0A2Z4UCM2</accession>
<evidence type="ECO:0000256" key="3">
    <source>
        <dbReference type="ARBA" id="ARBA00022692"/>
    </source>
</evidence>
<evidence type="ECO:0000256" key="4">
    <source>
        <dbReference type="ARBA" id="ARBA00022989"/>
    </source>
</evidence>
<keyword evidence="5 6" id="KW-0472">Membrane</keyword>
<sequence>MKRGFYYKIAWTGIKKNKKIYLPYILANIGMIFMFYILIFLCTSPTVHAMQGGATMQSVLSLGCGIMGGFALIFIFYTNSFLMRRRKREFGLYHVLGMGKKNLAKVIAWECVQVSVVSLLLGIFTGILFSKAAELVMVSLLNGEADFGFTISMQSLALTLKVFGGIFLLILIKCLIQVSNSRPIELLKSEAVGEKPPKANWLEGILGVVILAGAYYIAVSIEEPLAAMIWFFVAVAMVIVSTYMLFRAGSVLLCKILKRNKNYYYRPGHFISVSSMMYRMKRNGSGLASICILSTMVLVMVSAVSCMFIGVEDQLRARYPRNVEVYTYSGDTQIVQGVHEMIEKVLAEQGQKEENTLHYRFFAAAGLADEENIFLERENFAAFNTNTMDSIRQLFIVPLEDYNRIMGKKETLKKDEVLLYQTKTEYGYDEICFDDGTKWKVKEEVPEFIKNGIDSMQVMPSMFIFVKDMDTVQEYYEKWKVVQGEPLLEINDYYGFDLDCSYKENMKVAKRLQEERDKLLQEGYVRIDIEDSTSARAEFYALYGGMFILGILLGLVFIVGMVLIMYYKQVTEGYEDQKRFDIMQKVGMTKREIRKSINSQVLTVFFLPLLAAGIHTAFAFPMIQKILLLLGVMNTGLLIAVMVGCYLLFSLFYIIMYLVTSKAYYGIVSSRD</sequence>
<feature type="transmembrane region" description="Helical" evidence="6">
    <location>
        <begin position="103"/>
        <end position="129"/>
    </location>
</feature>
<keyword evidence="4 6" id="KW-1133">Transmembrane helix</keyword>
<feature type="transmembrane region" description="Helical" evidence="6">
    <location>
        <begin position="601"/>
        <end position="620"/>
    </location>
</feature>
<keyword evidence="2 6" id="KW-1003">Cell membrane</keyword>
<feature type="transmembrane region" description="Helical" evidence="6">
    <location>
        <begin position="626"/>
        <end position="659"/>
    </location>
</feature>
<dbReference type="AlphaFoldDB" id="A0A2Z4UCM2"/>
<reference evidence="9" key="1">
    <citation type="submission" date="2018-06" db="EMBL/GenBank/DDBJ databases">
        <title>Description of Blautia argi sp. nov., a new anaerobic isolated from dog feces.</title>
        <authorList>
            <person name="Chang Y.-H."/>
            <person name="Paek J."/>
            <person name="Shin Y."/>
        </authorList>
    </citation>
    <scope>NUCLEOTIDE SEQUENCE [LARGE SCALE GENOMIC DNA]</scope>
    <source>
        <strain evidence="9">KCTC 15426</strain>
    </source>
</reference>
<feature type="transmembrane region" description="Helical" evidence="6">
    <location>
        <begin position="201"/>
        <end position="219"/>
    </location>
</feature>
<comment type="similarity">
    <text evidence="6">Belongs to the ABC-4 integral membrane protein family.</text>
</comment>
<feature type="transmembrane region" description="Helical" evidence="6">
    <location>
        <begin position="21"/>
        <end position="39"/>
    </location>
</feature>
<keyword evidence="3 6" id="KW-0812">Transmembrane</keyword>
<evidence type="ECO:0000256" key="1">
    <source>
        <dbReference type="ARBA" id="ARBA00004651"/>
    </source>
</evidence>
<comment type="subcellular location">
    <subcellularLocation>
        <location evidence="1 6">Cell membrane</location>
        <topology evidence="1 6">Multi-pass membrane protein</topology>
    </subcellularLocation>
</comment>
<evidence type="ECO:0000256" key="6">
    <source>
        <dbReference type="PIRNR" id="PIRNR018968"/>
    </source>
</evidence>
<evidence type="ECO:0000313" key="9">
    <source>
        <dbReference type="Proteomes" id="UP000250003"/>
    </source>
</evidence>
<dbReference type="InterPro" id="IPR027022">
    <property type="entry name" value="ABC_permease_BceB-typ"/>
</dbReference>
<feature type="transmembrane region" description="Helical" evidence="6">
    <location>
        <begin position="225"/>
        <end position="246"/>
    </location>
</feature>
<dbReference type="InterPro" id="IPR003838">
    <property type="entry name" value="ABC3_permease_C"/>
</dbReference>
<evidence type="ECO:0000259" key="7">
    <source>
        <dbReference type="Pfam" id="PF02687"/>
    </source>
</evidence>
<keyword evidence="6" id="KW-0813">Transport</keyword>